<keyword evidence="4" id="KW-1185">Reference proteome</keyword>
<evidence type="ECO:0000259" key="2">
    <source>
        <dbReference type="Pfam" id="PF03795"/>
    </source>
</evidence>
<dbReference type="RefSeq" id="WP_055671803.1">
    <property type="nucleotide sequence ID" value="NZ_CXWD01000007.1"/>
</dbReference>
<dbReference type="Proteomes" id="UP000053235">
    <property type="component" value="Unassembled WGS sequence"/>
</dbReference>
<dbReference type="AlphaFoldDB" id="A0A0M7A7C8"/>
<comment type="similarity">
    <text evidence="1">Belongs to the YciI family.</text>
</comment>
<dbReference type="Gene3D" id="3.30.70.1060">
    <property type="entry name" value="Dimeric alpha+beta barrel"/>
    <property type="match status" value="1"/>
</dbReference>
<dbReference type="OrthoDB" id="5523400at2"/>
<dbReference type="InterPro" id="IPR011008">
    <property type="entry name" value="Dimeric_a/b-barrel"/>
</dbReference>
<gene>
    <name evidence="3" type="ORF">LAX5112_02149</name>
</gene>
<dbReference type="EMBL" id="CXWD01000007">
    <property type="protein sequence ID" value="CTQ69534.1"/>
    <property type="molecule type" value="Genomic_DNA"/>
</dbReference>
<reference evidence="4" key="1">
    <citation type="submission" date="2015-07" db="EMBL/GenBank/DDBJ databases">
        <authorList>
            <person name="Rodrigo-Torres Lidia"/>
            <person name="Arahal R.David."/>
        </authorList>
    </citation>
    <scope>NUCLEOTIDE SEQUENCE [LARGE SCALE GENOMIC DNA]</scope>
    <source>
        <strain evidence="4">CECT 5112</strain>
    </source>
</reference>
<evidence type="ECO:0000313" key="4">
    <source>
        <dbReference type="Proteomes" id="UP000053235"/>
    </source>
</evidence>
<sequence length="130" mass="14350">MSGPTVTKDDILKASAGMLQQQLYVVFTTPTNGLGPVMENIEEHLNFQVDLEQRGIMLGAGPFWADDEHTWNGEGMVIIRADSLDHARQIADTDPMHSSGARSFTVRPWLLNEGRITVEVNFSTGRHAVS</sequence>
<protein>
    <submittedName>
        <fullName evidence="3">YciI-like protein</fullName>
    </submittedName>
</protein>
<dbReference type="InterPro" id="IPR005545">
    <property type="entry name" value="YCII"/>
</dbReference>
<accession>A0A0M7A7C8</accession>
<dbReference type="STRING" id="388408.LAX5112_02149"/>
<name>A0A0M7A7C8_9HYPH</name>
<dbReference type="Pfam" id="PF03795">
    <property type="entry name" value="YCII"/>
    <property type="match status" value="1"/>
</dbReference>
<evidence type="ECO:0000256" key="1">
    <source>
        <dbReference type="ARBA" id="ARBA00007689"/>
    </source>
</evidence>
<organism evidence="3 4">
    <name type="scientific">Roseibium alexandrii</name>
    <dbReference type="NCBI Taxonomy" id="388408"/>
    <lineage>
        <taxon>Bacteria</taxon>
        <taxon>Pseudomonadati</taxon>
        <taxon>Pseudomonadota</taxon>
        <taxon>Alphaproteobacteria</taxon>
        <taxon>Hyphomicrobiales</taxon>
        <taxon>Stappiaceae</taxon>
        <taxon>Roseibium</taxon>
    </lineage>
</organism>
<dbReference type="SUPFAM" id="SSF54909">
    <property type="entry name" value="Dimeric alpha+beta barrel"/>
    <property type="match status" value="1"/>
</dbReference>
<feature type="domain" description="YCII-related" evidence="2">
    <location>
        <begin position="24"/>
        <end position="109"/>
    </location>
</feature>
<evidence type="ECO:0000313" key="3">
    <source>
        <dbReference type="EMBL" id="CTQ69534.1"/>
    </source>
</evidence>
<proteinExistence type="inferred from homology"/>